<dbReference type="HAMAP" id="MF_00131">
    <property type="entry name" value="Trp_synth_alpha"/>
    <property type="match status" value="1"/>
</dbReference>
<organism evidence="11 12">
    <name type="scientific">Candidatus Ishikawaella capsulata Mpkobe</name>
    <dbReference type="NCBI Taxonomy" id="476281"/>
    <lineage>
        <taxon>Bacteria</taxon>
        <taxon>Pseudomonadati</taxon>
        <taxon>Pseudomonadota</taxon>
        <taxon>Gammaproteobacteria</taxon>
        <taxon>Enterobacterales</taxon>
        <taxon>Enterobacteriaceae</taxon>
        <taxon>Candidatus Ishikawella</taxon>
    </lineage>
</organism>
<dbReference type="Pfam" id="PF00290">
    <property type="entry name" value="Trp_syntA"/>
    <property type="match status" value="1"/>
</dbReference>
<dbReference type="Proteomes" id="UP000061704">
    <property type="component" value="Chromosome"/>
</dbReference>
<dbReference type="EMBL" id="AP010872">
    <property type="protein sequence ID" value="BAH82962.1"/>
    <property type="molecule type" value="Genomic_DNA"/>
</dbReference>
<dbReference type="PANTHER" id="PTHR43406:SF1">
    <property type="entry name" value="TRYPTOPHAN SYNTHASE ALPHA CHAIN, CHLOROPLASTIC"/>
    <property type="match status" value="1"/>
</dbReference>
<dbReference type="InterPro" id="IPR011060">
    <property type="entry name" value="RibuloseP-bd_barrel"/>
</dbReference>
<dbReference type="CDD" id="cd04724">
    <property type="entry name" value="Tryptophan_synthase_alpha"/>
    <property type="match status" value="1"/>
</dbReference>
<feature type="active site" description="Proton acceptor" evidence="9">
    <location>
        <position position="61"/>
    </location>
</feature>
<dbReference type="AlphaFoldDB" id="C5WCA6"/>
<comment type="subunit">
    <text evidence="3 9">Tetramer of two alpha and two beta chains.</text>
</comment>
<evidence type="ECO:0000256" key="10">
    <source>
        <dbReference type="RuleBase" id="RU003662"/>
    </source>
</evidence>
<evidence type="ECO:0000256" key="9">
    <source>
        <dbReference type="HAMAP-Rule" id="MF_00131"/>
    </source>
</evidence>
<evidence type="ECO:0000256" key="8">
    <source>
        <dbReference type="ARBA" id="ARBA00049047"/>
    </source>
</evidence>
<dbReference type="OrthoDB" id="9804578at2"/>
<evidence type="ECO:0000256" key="1">
    <source>
        <dbReference type="ARBA" id="ARBA00003365"/>
    </source>
</evidence>
<dbReference type="SUPFAM" id="SSF51366">
    <property type="entry name" value="Ribulose-phoshate binding barrel"/>
    <property type="match status" value="1"/>
</dbReference>
<dbReference type="InterPro" id="IPR018204">
    <property type="entry name" value="Trp_synthase_alpha_AS"/>
</dbReference>
<gene>
    <name evidence="9 11" type="primary">trpA</name>
    <name evidence="11" type="ORF">ICMP_096</name>
</gene>
<dbReference type="FunFam" id="3.20.20.70:FF:000037">
    <property type="entry name" value="Tryptophan synthase alpha chain"/>
    <property type="match status" value="1"/>
</dbReference>
<comment type="similarity">
    <text evidence="9 10">Belongs to the TrpA family.</text>
</comment>
<reference evidence="11 12" key="1">
    <citation type="journal article" date="2011" name="Genome Biol. Evol.">
        <title>Reductive evolution of bacterial genome in insect gut environment.</title>
        <authorList>
            <person name="Nikoh N."/>
            <person name="Hosokawa T."/>
            <person name="Ohshima K."/>
            <person name="Hattori M."/>
            <person name="Fukatsu T."/>
        </authorList>
    </citation>
    <scope>NUCLEOTIDE SEQUENCE [LARGE SCALE GENOMIC DNA]</scope>
    <source>
        <strain evidence="11 12">Mpkobe</strain>
    </source>
</reference>
<accession>C5WCA6</accession>
<dbReference type="PROSITE" id="PS00167">
    <property type="entry name" value="TRP_SYNTHASE_ALPHA"/>
    <property type="match status" value="1"/>
</dbReference>
<dbReference type="InterPro" id="IPR013785">
    <property type="entry name" value="Aldolase_TIM"/>
</dbReference>
<dbReference type="GO" id="GO:0004834">
    <property type="term" value="F:tryptophan synthase activity"/>
    <property type="evidence" value="ECO:0007669"/>
    <property type="project" value="UniProtKB-UniRule"/>
</dbReference>
<keyword evidence="7 9" id="KW-0456">Lyase</keyword>
<keyword evidence="12" id="KW-1185">Reference proteome</keyword>
<dbReference type="UniPathway" id="UPA00035">
    <property type="reaction ID" value="UER00044"/>
</dbReference>
<dbReference type="PANTHER" id="PTHR43406">
    <property type="entry name" value="TRYPTOPHAN SYNTHASE, ALPHA CHAIN"/>
    <property type="match status" value="1"/>
</dbReference>
<comment type="catalytic activity">
    <reaction evidence="8 9">
        <text>(1S,2R)-1-C-(indol-3-yl)glycerol 3-phosphate + L-serine = D-glyceraldehyde 3-phosphate + L-tryptophan + H2O</text>
        <dbReference type="Rhea" id="RHEA:10532"/>
        <dbReference type="ChEBI" id="CHEBI:15377"/>
        <dbReference type="ChEBI" id="CHEBI:33384"/>
        <dbReference type="ChEBI" id="CHEBI:57912"/>
        <dbReference type="ChEBI" id="CHEBI:58866"/>
        <dbReference type="ChEBI" id="CHEBI:59776"/>
        <dbReference type="EC" id="4.2.1.20"/>
    </reaction>
</comment>
<feature type="active site" description="Proton acceptor" evidence="9">
    <location>
        <position position="50"/>
    </location>
</feature>
<dbReference type="EC" id="4.2.1.20" evidence="9"/>
<evidence type="ECO:0000256" key="4">
    <source>
        <dbReference type="ARBA" id="ARBA00022605"/>
    </source>
</evidence>
<comment type="pathway">
    <text evidence="2 9">Amino-acid biosynthesis; L-tryptophan biosynthesis; L-tryptophan from chorismate: step 5/5.</text>
</comment>
<keyword evidence="4 9" id="KW-0028">Amino-acid biosynthesis</keyword>
<evidence type="ECO:0000256" key="5">
    <source>
        <dbReference type="ARBA" id="ARBA00022822"/>
    </source>
</evidence>
<dbReference type="KEGG" id="icp:ICMP_096"/>
<dbReference type="NCBIfam" id="TIGR00262">
    <property type="entry name" value="trpA"/>
    <property type="match status" value="1"/>
</dbReference>
<dbReference type="RefSeq" id="WP_041068724.1">
    <property type="nucleotide sequence ID" value="NZ_AP010872.1"/>
</dbReference>
<protein>
    <recommendedName>
        <fullName evidence="9">Tryptophan synthase alpha chain</fullName>
        <ecNumber evidence="9">4.2.1.20</ecNumber>
    </recommendedName>
</protein>
<evidence type="ECO:0000313" key="12">
    <source>
        <dbReference type="Proteomes" id="UP000061704"/>
    </source>
</evidence>
<evidence type="ECO:0000256" key="2">
    <source>
        <dbReference type="ARBA" id="ARBA00004733"/>
    </source>
</evidence>
<keyword evidence="5 9" id="KW-0822">Tryptophan biosynthesis</keyword>
<dbReference type="Gene3D" id="3.20.20.70">
    <property type="entry name" value="Aldolase class I"/>
    <property type="match status" value="1"/>
</dbReference>
<keyword evidence="6 9" id="KW-0057">Aromatic amino acid biosynthesis</keyword>
<proteinExistence type="inferred from homology"/>
<evidence type="ECO:0000256" key="3">
    <source>
        <dbReference type="ARBA" id="ARBA00011270"/>
    </source>
</evidence>
<comment type="function">
    <text evidence="1 9">The alpha subunit is responsible for the aldol cleavage of indoleglycerol phosphate to indole and glyceraldehyde 3-phosphate.</text>
</comment>
<sequence length="270" mass="29803">MKQRYKKLFKRLSASNEGALVPFIIIGDPSIEVSLKIIDTLINGGADALELGIPFSDPLADGPTIQKATVRAFNAGITVERCFEILRLVRKKYTQLPIGLLTYANLVFSHGINNFYNRCSYIDIDSVLVADVPIEYSMSFRESAIKNLISPVFICPPNAHEELIKQIASFNQDYTYLLSRPGVTGIENSCVQLLPHLIKKLRIYNSPPILQGFGISKPTEVKSIISSGVDGVILGSAIISIIEQFMGDGIDQMLINLLNFLNQIKAATKK</sequence>
<dbReference type="HOGENOM" id="CLU_016734_0_4_6"/>
<evidence type="ECO:0000313" key="11">
    <source>
        <dbReference type="EMBL" id="BAH82962.1"/>
    </source>
</evidence>
<name>C5WCA6_9ENTR</name>
<dbReference type="GO" id="GO:0005829">
    <property type="term" value="C:cytosol"/>
    <property type="evidence" value="ECO:0007669"/>
    <property type="project" value="TreeGrafter"/>
</dbReference>
<dbReference type="STRING" id="476281.ICMP_096"/>
<dbReference type="InterPro" id="IPR002028">
    <property type="entry name" value="Trp_synthase_suA"/>
</dbReference>
<evidence type="ECO:0000256" key="6">
    <source>
        <dbReference type="ARBA" id="ARBA00023141"/>
    </source>
</evidence>
<evidence type="ECO:0000256" key="7">
    <source>
        <dbReference type="ARBA" id="ARBA00023239"/>
    </source>
</evidence>